<evidence type="ECO:0000313" key="3">
    <source>
        <dbReference type="EMBL" id="QFG06698.1"/>
    </source>
</evidence>
<dbReference type="Pfam" id="PF21939">
    <property type="entry name" value="Gp10_C"/>
    <property type="match status" value="1"/>
</dbReference>
<reference evidence="4" key="1">
    <citation type="submission" date="2019-06" db="EMBL/GenBank/DDBJ databases">
        <title>Complete genome of Proteus mirabilis phage Myduc.</title>
        <authorList>
            <person name="Tran J.S."/>
            <person name="Lessor L."/>
            <person name="O'Leary C."/>
            <person name="Bonasera R.M."/>
            <person name="Liu M."/>
        </authorList>
    </citation>
    <scope>NUCLEOTIDE SEQUENCE [LARGE SCALE GENOMIC DNA]</scope>
</reference>
<feature type="domain" description="Baseplate structural protein Gp10 C-terminal" evidence="2">
    <location>
        <begin position="285"/>
        <end position="436"/>
    </location>
</feature>
<sequence length="437" mass="47634">MAKGWSFDSLVKALKDGAFLNIGKTKGTVAAGDDSRIVNALDRNKNLSDVDNKYQSLVNIGGFPYKGLLTSKDNLNNLRGKSYGIHTCNTNSVSTPENNYPINTAGSLSIYPTGGDDCVQIYHPFGRPQFYKRQYYALGGGWQKWESFSSNSDNLASIVDPISACINIGGFPVRGGIGGKNLNSIEGTSFGIWYNNYDGNATTGNNYPVNVAGTLQVYQNRANGNRSCTQVYIGWNNPRQFWIRNGYFDNGVMNWTSWESPLFASQNLSDVASTSKALTNLKVYSAIYPVGIVIIFDSSTNPNSTFPGTVWSEIRDGRAVRAATSTGNTGLIGSDSFTLTEANIPKHTHNVTGTISTAGEHDHKGGWNGPGERVEDNEWRDTSGTNNQGQHNRRRTSSAGSHNHSFSGTVSTAYNSDTKAITHMGASRYYKLWKRVG</sequence>
<evidence type="ECO:0000313" key="4">
    <source>
        <dbReference type="Proteomes" id="UP000327513"/>
    </source>
</evidence>
<feature type="compositionally biased region" description="Basic and acidic residues" evidence="1">
    <location>
        <begin position="372"/>
        <end position="381"/>
    </location>
</feature>
<feature type="compositionally biased region" description="Polar residues" evidence="1">
    <location>
        <begin position="397"/>
        <end position="411"/>
    </location>
</feature>
<dbReference type="EMBL" id="MN098326">
    <property type="protein sequence ID" value="QFG06698.1"/>
    <property type="molecule type" value="Genomic_DNA"/>
</dbReference>
<dbReference type="CDD" id="cd19958">
    <property type="entry name" value="pyocin_knob"/>
    <property type="match status" value="2"/>
</dbReference>
<organism evidence="3 4">
    <name type="scientific">Proteus phage Myduc</name>
    <dbReference type="NCBI Taxonomy" id="2650874"/>
    <lineage>
        <taxon>Viruses</taxon>
        <taxon>Duplodnaviria</taxon>
        <taxon>Heunggongvirae</taxon>
        <taxon>Uroviricota</taxon>
        <taxon>Caudoviricetes</taxon>
        <taxon>Chaseviridae</taxon>
        <taxon>Cleopatravirinae</taxon>
        <taxon>Myducvirus</taxon>
        <taxon>Myducvirus myduc</taxon>
    </lineage>
</organism>
<dbReference type="Proteomes" id="UP000327513">
    <property type="component" value="Segment"/>
</dbReference>
<accession>A0A5J6T7N7</accession>
<evidence type="ECO:0000259" key="2">
    <source>
        <dbReference type="Pfam" id="PF21939"/>
    </source>
</evidence>
<protein>
    <submittedName>
        <fullName evidence="3">Putative tail fiber protein</fullName>
    </submittedName>
</protein>
<proteinExistence type="predicted"/>
<evidence type="ECO:0000256" key="1">
    <source>
        <dbReference type="SAM" id="MobiDB-lite"/>
    </source>
</evidence>
<name>A0A5J6T7N7_9CAUD</name>
<feature type="region of interest" description="Disordered" evidence="1">
    <location>
        <begin position="351"/>
        <end position="411"/>
    </location>
</feature>
<gene>
    <name evidence="3" type="ORF">CPT_Myduc_076</name>
</gene>
<dbReference type="InterPro" id="IPR053827">
    <property type="entry name" value="Gp10_C"/>
</dbReference>
<keyword evidence="4" id="KW-1185">Reference proteome</keyword>